<evidence type="ECO:0000256" key="3">
    <source>
        <dbReference type="ARBA" id="ARBA00007147"/>
    </source>
</evidence>
<dbReference type="PANTHER" id="PTHR13350:SF1">
    <property type="entry name" value="INTEGRATOR COMPLEX SUBUNIT 8"/>
    <property type="match status" value="1"/>
</dbReference>
<dbReference type="OrthoDB" id="64340at2759"/>
<dbReference type="Proteomes" id="UP000192578">
    <property type="component" value="Unassembled WGS sequence"/>
</dbReference>
<accession>A0A9X6NEY0</accession>
<feature type="domain" description="INTS8 TPR repeats" evidence="6">
    <location>
        <begin position="548"/>
        <end position="1060"/>
    </location>
</feature>
<dbReference type="AlphaFoldDB" id="A0A9X6NEY0"/>
<evidence type="ECO:0000256" key="1">
    <source>
        <dbReference type="ARBA" id="ARBA00004123"/>
    </source>
</evidence>
<evidence type="ECO:0000313" key="7">
    <source>
        <dbReference type="EMBL" id="OWA51496.1"/>
    </source>
</evidence>
<dbReference type="EMBL" id="MTYJ01000229">
    <property type="protein sequence ID" value="OWA51496.1"/>
    <property type="molecule type" value="Genomic_DNA"/>
</dbReference>
<dbReference type="GO" id="GO:0032039">
    <property type="term" value="C:integrator complex"/>
    <property type="evidence" value="ECO:0007669"/>
    <property type="project" value="TreeGrafter"/>
</dbReference>
<keyword evidence="4" id="KW-0158">Chromosome</keyword>
<reference evidence="8" key="1">
    <citation type="submission" date="2017-01" db="EMBL/GenBank/DDBJ databases">
        <title>Comparative genomics of anhydrobiosis in the tardigrade Hypsibius dujardini.</title>
        <authorList>
            <person name="Yoshida Y."/>
            <person name="Koutsovoulos G."/>
            <person name="Laetsch D."/>
            <person name="Stevens L."/>
            <person name="Kumar S."/>
            <person name="Horikawa D."/>
            <person name="Ishino K."/>
            <person name="Komine S."/>
            <person name="Tomita M."/>
            <person name="Blaxter M."/>
            <person name="Arakawa K."/>
        </authorList>
    </citation>
    <scope>NUCLEOTIDE SEQUENCE [LARGE SCALE GENOMIC DNA]</scope>
    <source>
        <strain evidence="8">Z151</strain>
    </source>
</reference>
<dbReference type="InterPro" id="IPR057980">
    <property type="entry name" value="TPR_INTS8"/>
</dbReference>
<evidence type="ECO:0000256" key="2">
    <source>
        <dbReference type="ARBA" id="ARBA00004286"/>
    </source>
</evidence>
<sequence>MDFIGTTPESSFPSFVDFVADRSLIEKYAKDPNASPSLPKLIDLILRQNLESLNEPYSRLMRCHRVDLDDRTFRTARRIRANKTLTLMLASAINWNLDKIERDMSITMQFCLVQDLMNTTFSGTSYCSSLPEPLDNPQDPSSQEMRLRHNQSRLLSSFVPVILQTLDDHCVFGLLTYARWILRAHIQRKIPKKAAKGGIVSFGNITDPDVLAGLDQQSQGHSLIWTLFRQISREKVGQTSVDLLECIAKLDKRSLRVPVPDSFVLPTNDQRMVEENTWGKGVVVNFLEFRIEILYDLAGYWLFEGKITQSAELLQRVNVLLLEMAPDAFTYCHMDMEKLGKMCRICGVAPLTAPSSELMIAAASPDLTPSMKARLLEVLLEDLPTGKISPASRHSLEMEILASDDSTEKAFLLRVRLCNLLREYVSGQAPSAMVLRSRLSEATAVDLDWFRGIINGQRLSTDLRTSIQDKLRFLSEKNLLPALAKTRLADVLTVKVAPPGIVVKTEPLSEEDVAPSGIAVKTEPLSEEDVDMKMAVKPEGIPLQVAARTLASACTYAALKQAVMQISEASPTTGVKDLLPTWSNKIPPGLESSFGRATWNAVQMDTVVGSFARAAEMAEEGCFRGAKQLLRCGRLDWQSYPKSDEKLEKKLERNFRWQNMYLDLMESQQQLSGRLWTEAVKAEADRRAKVCMKAVFFKAPDEEPVPSYVEDIAVLVLFNLDDWGFVKEVAQDQKRKSSSLTAVFPFLKQLNAATLEFQQQKDDLLIQFDGGKSRLKVTTRQECLKLWNVLASSLSRTEAPQSVLRRPGGAALPGGAIPADVLWPLLRSLRHKSSLYLLLSCFCRMWSLVNRDNRSLPTVADPLWPVSLPLHATITPVEIKAAMSNMVDITTANGMDDADISLLKGDFHFYQGAYEAAVAMYIRSFLGGSLPGFLHPATALAPSQTTLRKLVSCFESLRCHTYVAVLCQLTVPVDYDTAFRSVAEKVTHDAADEIYAFLWDPLILEHAAFSLQRYGFLEKRQVVMDLLQSPILNAANPPAVAQNVAAERAVEFFEVLFDQYVVC</sequence>
<evidence type="ECO:0000259" key="6">
    <source>
        <dbReference type="Pfam" id="PF25756"/>
    </source>
</evidence>
<dbReference type="Pfam" id="PF25756">
    <property type="entry name" value="TPR_INTS8"/>
    <property type="match status" value="1"/>
</dbReference>
<comment type="subcellular location">
    <subcellularLocation>
        <location evidence="2">Chromosome</location>
    </subcellularLocation>
    <subcellularLocation>
        <location evidence="1">Nucleus</location>
    </subcellularLocation>
</comment>
<comment type="similarity">
    <text evidence="3">Belongs to the Integrator subunit 8 family.</text>
</comment>
<keyword evidence="5" id="KW-0539">Nucleus</keyword>
<keyword evidence="8" id="KW-1185">Reference proteome</keyword>
<evidence type="ECO:0000256" key="4">
    <source>
        <dbReference type="ARBA" id="ARBA00022454"/>
    </source>
</evidence>
<dbReference type="GO" id="GO:0005694">
    <property type="term" value="C:chromosome"/>
    <property type="evidence" value="ECO:0007669"/>
    <property type="project" value="UniProtKB-SubCell"/>
</dbReference>
<proteinExistence type="inferred from homology"/>
<protein>
    <submittedName>
        <fullName evidence="7">Integrator complex subunit 8</fullName>
    </submittedName>
</protein>
<name>A0A9X6NEY0_HYPEX</name>
<evidence type="ECO:0000256" key="5">
    <source>
        <dbReference type="ARBA" id="ARBA00023242"/>
    </source>
</evidence>
<dbReference type="GO" id="GO:0034472">
    <property type="term" value="P:snRNA 3'-end processing"/>
    <property type="evidence" value="ECO:0007669"/>
    <property type="project" value="InterPro"/>
</dbReference>
<organism evidence="7 8">
    <name type="scientific">Hypsibius exemplaris</name>
    <name type="common">Freshwater tardigrade</name>
    <dbReference type="NCBI Taxonomy" id="2072580"/>
    <lineage>
        <taxon>Eukaryota</taxon>
        <taxon>Metazoa</taxon>
        <taxon>Ecdysozoa</taxon>
        <taxon>Tardigrada</taxon>
        <taxon>Eutardigrada</taxon>
        <taxon>Parachela</taxon>
        <taxon>Hypsibioidea</taxon>
        <taxon>Hypsibiidae</taxon>
        <taxon>Hypsibius</taxon>
    </lineage>
</organism>
<comment type="caution">
    <text evidence="7">The sequence shown here is derived from an EMBL/GenBank/DDBJ whole genome shotgun (WGS) entry which is preliminary data.</text>
</comment>
<dbReference type="PANTHER" id="PTHR13350">
    <property type="entry name" value="INTEGRATOR COMPLEX SUBUNIT 8"/>
    <property type="match status" value="1"/>
</dbReference>
<gene>
    <name evidence="7" type="ORF">BV898_15976</name>
</gene>
<evidence type="ECO:0000313" key="8">
    <source>
        <dbReference type="Proteomes" id="UP000192578"/>
    </source>
</evidence>
<dbReference type="InterPro" id="IPR038751">
    <property type="entry name" value="INTS8"/>
</dbReference>